<dbReference type="Gene3D" id="4.10.860.130">
    <property type="match status" value="1"/>
</dbReference>
<dbReference type="GO" id="GO:0022627">
    <property type="term" value="C:cytosolic small ribosomal subunit"/>
    <property type="evidence" value="ECO:0007669"/>
    <property type="project" value="TreeGrafter"/>
</dbReference>
<dbReference type="Proteomes" id="UP000197679">
    <property type="component" value="Chromosome"/>
</dbReference>
<dbReference type="SUPFAM" id="SSF47060">
    <property type="entry name" value="S15/NS1 RNA-binding domain"/>
    <property type="match status" value="1"/>
</dbReference>
<dbReference type="PANTHER" id="PTHR11885">
    <property type="entry name" value="RIBOSOMAL PROTEIN S15P/S13E"/>
    <property type="match status" value="1"/>
</dbReference>
<comment type="similarity">
    <text evidence="1 5">Belongs to the universal ribosomal protein uS15 family.</text>
</comment>
<sequence>MAKLHTKRHGKSGSLKPIMEKGQLPEGLKVNKEEIEKLIVDYAQHGMPPALIGETLKKEKGVGYIKQITGKRLMQILKDNNMKFDLPPDLMDLMKKAVRLNKHMANNHMDVHNKIRLKRVESKIWRLTKYYINEGVLPEGWRYNAQQAELLIKRV</sequence>
<feature type="region of interest" description="Disordered" evidence="6">
    <location>
        <begin position="1"/>
        <end position="20"/>
    </location>
</feature>
<dbReference type="InterPro" id="IPR023029">
    <property type="entry name" value="Ribosomal_uS15_arc_euk"/>
</dbReference>
<dbReference type="RefSeq" id="WP_088819663.1">
    <property type="nucleotide sequence ID" value="NZ_CP019964.1"/>
</dbReference>
<dbReference type="InterPro" id="IPR000589">
    <property type="entry name" value="Ribosomal_uS15"/>
</dbReference>
<evidence type="ECO:0000256" key="5">
    <source>
        <dbReference type="RuleBase" id="RU003919"/>
    </source>
</evidence>
<dbReference type="Gene3D" id="1.10.287.10">
    <property type="entry name" value="S15/NS1, RNA-binding"/>
    <property type="match status" value="1"/>
</dbReference>
<evidence type="ECO:0000256" key="4">
    <source>
        <dbReference type="ARBA" id="ARBA00035313"/>
    </source>
</evidence>
<dbReference type="OrthoDB" id="6533at2157"/>
<keyword evidence="2 5" id="KW-0689">Ribosomal protein</keyword>
<dbReference type="KEGG" id="marh:Mia14_0159"/>
<evidence type="ECO:0000256" key="6">
    <source>
        <dbReference type="SAM" id="MobiDB-lite"/>
    </source>
</evidence>
<keyword evidence="3 5" id="KW-0687">Ribonucleoprotein</keyword>
<name>A0A218NM10_9ARCH</name>
<evidence type="ECO:0000313" key="9">
    <source>
        <dbReference type="Proteomes" id="UP000197679"/>
    </source>
</evidence>
<evidence type="ECO:0000259" key="7">
    <source>
        <dbReference type="SMART" id="SM01386"/>
    </source>
</evidence>
<feature type="domain" description="Small ribosomal subunit protein uS15 N-terminal" evidence="7">
    <location>
        <begin position="1"/>
        <end position="62"/>
    </location>
</feature>
<dbReference type="InterPro" id="IPR009068">
    <property type="entry name" value="uS15_NS1_RNA-bd_sf"/>
</dbReference>
<reference evidence="8 9" key="1">
    <citation type="journal article" date="2017" name="Nat. Commun.">
        <title>'ARMAN' archaea depend on association with euryarchaeal host in culture and in situ.</title>
        <authorList>
            <person name="Golyshina O."/>
            <person name="Toshchakov S."/>
            <person name="Makarova K."/>
            <person name="Gavrilov S."/>
            <person name="Korzhenkov A."/>
            <person name="La Cono V."/>
            <person name="Arcadi E."/>
            <person name="Nechitaylo T."/>
            <person name="Ferrer M."/>
            <person name="Kublanov I."/>
            <person name="Wolf Y."/>
            <person name="Yakimov M."/>
            <person name="Golyshin P."/>
            <person name="Slesarev A."/>
            <person name="Kozyavkin S."/>
        </authorList>
    </citation>
    <scope>NUCLEOTIDE SEQUENCE [LARGE SCALE GENOMIC DNA]</scope>
    <source>
        <strain evidence="8 9">Mia14</strain>
    </source>
</reference>
<dbReference type="Pfam" id="PF00312">
    <property type="entry name" value="Ribosomal_S15"/>
    <property type="match status" value="1"/>
</dbReference>
<dbReference type="GO" id="GO:0003735">
    <property type="term" value="F:structural constituent of ribosome"/>
    <property type="evidence" value="ECO:0007669"/>
    <property type="project" value="InterPro"/>
</dbReference>
<evidence type="ECO:0000256" key="2">
    <source>
        <dbReference type="ARBA" id="ARBA00022980"/>
    </source>
</evidence>
<gene>
    <name evidence="8" type="ORF">Mia14_0159</name>
</gene>
<dbReference type="EMBL" id="CP019964">
    <property type="protein sequence ID" value="ASI13496.1"/>
    <property type="molecule type" value="Genomic_DNA"/>
</dbReference>
<accession>A0A218NM10</accession>
<evidence type="ECO:0000313" key="8">
    <source>
        <dbReference type="EMBL" id="ASI13496.1"/>
    </source>
</evidence>
<dbReference type="PANTHER" id="PTHR11885:SF6">
    <property type="entry name" value="SMALL RIBOSOMAL SUBUNIT PROTEIN US15"/>
    <property type="match status" value="1"/>
</dbReference>
<dbReference type="Pfam" id="PF08069">
    <property type="entry name" value="Ribosomal_S13_N"/>
    <property type="match status" value="1"/>
</dbReference>
<dbReference type="SMART" id="SM01386">
    <property type="entry name" value="Ribosomal_S13_N"/>
    <property type="match status" value="1"/>
</dbReference>
<evidence type="ECO:0000256" key="1">
    <source>
        <dbReference type="ARBA" id="ARBA00008434"/>
    </source>
</evidence>
<dbReference type="GO" id="GO:0070181">
    <property type="term" value="F:small ribosomal subunit rRNA binding"/>
    <property type="evidence" value="ECO:0007669"/>
    <property type="project" value="TreeGrafter"/>
</dbReference>
<dbReference type="AlphaFoldDB" id="A0A218NM10"/>
<protein>
    <recommendedName>
        <fullName evidence="4">30S ribosomal protein S15</fullName>
    </recommendedName>
</protein>
<organism evidence="8 9">
    <name type="scientific">Candidatus Mancarchaeum acidiphilum</name>
    <dbReference type="NCBI Taxonomy" id="1920749"/>
    <lineage>
        <taxon>Archaea</taxon>
        <taxon>Candidatus Micrarchaeota</taxon>
        <taxon>Candidatus Mancarchaeum</taxon>
    </lineage>
</organism>
<proteinExistence type="inferred from homology"/>
<dbReference type="NCBIfam" id="NF006331">
    <property type="entry name" value="PRK08561.1"/>
    <property type="match status" value="1"/>
</dbReference>
<dbReference type="SMART" id="SM01387">
    <property type="entry name" value="Ribosomal_S15"/>
    <property type="match status" value="1"/>
</dbReference>
<evidence type="ECO:0000256" key="3">
    <source>
        <dbReference type="ARBA" id="ARBA00023274"/>
    </source>
</evidence>
<keyword evidence="9" id="KW-1185">Reference proteome</keyword>
<feature type="compositionally biased region" description="Basic residues" evidence="6">
    <location>
        <begin position="1"/>
        <end position="11"/>
    </location>
</feature>
<dbReference type="GO" id="GO:0006412">
    <property type="term" value="P:translation"/>
    <property type="evidence" value="ECO:0007669"/>
    <property type="project" value="InterPro"/>
</dbReference>
<dbReference type="PROSITE" id="PS00362">
    <property type="entry name" value="RIBOSOMAL_S15"/>
    <property type="match status" value="1"/>
</dbReference>
<dbReference type="InterPro" id="IPR012606">
    <property type="entry name" value="Ribosomal_uS15_N"/>
</dbReference>
<dbReference type="GeneID" id="33313718"/>